<dbReference type="Proteomes" id="UP001596473">
    <property type="component" value="Unassembled WGS sequence"/>
</dbReference>
<feature type="domain" description="MvaI/BcnI restriction endonuclease" evidence="1">
    <location>
        <begin position="259"/>
        <end position="497"/>
    </location>
</feature>
<sequence>MILSTVLDGLLFYFVIFVNVSKAGLTRMQKMNAVFPSEFERTASDLAEIKQQLLELGADKALLKILPKNANDKNQVYWASSFSSLYNNFDLSLAERGTSTSLTKDSSQPGSRIPEAVFNHFSWARRDGSLIKARNVKAIIYTQYPEARLSGFLTIENTMPQSLSITYTKAQPEIKRLLVLGRLPGGACVALMYFDLSAKLIREVETLQSLEGSKICKLLQIKQSSAGKLLRQLGGVVSRPMKGCRLDALGNTLPFTGTQVCGYTLEHALGIIPNSGKNGDLYGIELKTHTQVKVTLFTPEPDFGLYAESFNDFMLKFGNDKGSKGEYRLTGIHRAGERCNSSGLTLKVREYRVAPKSKQSKPEWVCDAAGKKLAFPYNPATSLTSKMDAVEVVLEDDNGFIAAGWSLERLMNNWGVKHNEVVYISAEKSANTNAEEVSAGFEYQVTYAPKVIWCQETSAEHLLRAINNGVIFLDPAPKYVPADPSKNKRRAQWRVNDVTKAIYTLYEHVEVRDLSQG</sequence>
<dbReference type="Pfam" id="PF15515">
    <property type="entry name" value="MvaI_BcnI"/>
    <property type="match status" value="1"/>
</dbReference>
<evidence type="ECO:0000259" key="1">
    <source>
        <dbReference type="Pfam" id="PF15515"/>
    </source>
</evidence>
<keyword evidence="2" id="KW-0540">Nuclease</keyword>
<reference evidence="3" key="1">
    <citation type="journal article" date="2019" name="Int. J. Syst. Evol. Microbiol.">
        <title>The Global Catalogue of Microorganisms (GCM) 10K type strain sequencing project: providing services to taxonomists for standard genome sequencing and annotation.</title>
        <authorList>
            <consortium name="The Broad Institute Genomics Platform"/>
            <consortium name="The Broad Institute Genome Sequencing Center for Infectious Disease"/>
            <person name="Wu L."/>
            <person name="Ma J."/>
        </authorList>
    </citation>
    <scope>NUCLEOTIDE SEQUENCE [LARGE SCALE GENOMIC DNA]</scope>
    <source>
        <strain evidence="3">CCUG 62945</strain>
    </source>
</reference>
<proteinExistence type="predicted"/>
<accession>A0ABW2R1R4</accession>
<organism evidence="2 3">
    <name type="scientific">Iodobacter arcticus</name>
    <dbReference type="NCBI Taxonomy" id="590593"/>
    <lineage>
        <taxon>Bacteria</taxon>
        <taxon>Pseudomonadati</taxon>
        <taxon>Pseudomonadota</taxon>
        <taxon>Betaproteobacteria</taxon>
        <taxon>Neisseriales</taxon>
        <taxon>Chitinibacteraceae</taxon>
        <taxon>Iodobacter</taxon>
    </lineage>
</organism>
<keyword evidence="2" id="KW-0378">Hydrolase</keyword>
<evidence type="ECO:0000313" key="3">
    <source>
        <dbReference type="Proteomes" id="UP001596473"/>
    </source>
</evidence>
<protein>
    <submittedName>
        <fullName evidence="2">MvaI/BcnI family restriction endonuclease</fullName>
    </submittedName>
</protein>
<dbReference type="Gene3D" id="3.40.210.20">
    <property type="entry name" value="MvaI/BcnI restriction endonuclease, catalytic domain"/>
    <property type="match status" value="1"/>
</dbReference>
<dbReference type="InterPro" id="IPR043004">
    <property type="entry name" value="MvaI_BcnI_cat"/>
</dbReference>
<gene>
    <name evidence="2" type="ORF">ACFQNF_18580</name>
</gene>
<dbReference type="GO" id="GO:0004519">
    <property type="term" value="F:endonuclease activity"/>
    <property type="evidence" value="ECO:0007669"/>
    <property type="project" value="UniProtKB-KW"/>
</dbReference>
<dbReference type="InterPro" id="IPR029127">
    <property type="entry name" value="MvaI_BcnI"/>
</dbReference>
<keyword evidence="2" id="KW-0255">Endonuclease</keyword>
<evidence type="ECO:0000313" key="2">
    <source>
        <dbReference type="EMBL" id="MFC7421871.1"/>
    </source>
</evidence>
<keyword evidence="3" id="KW-1185">Reference proteome</keyword>
<dbReference type="EMBL" id="JBHTBQ010000044">
    <property type="protein sequence ID" value="MFC7421871.1"/>
    <property type="molecule type" value="Genomic_DNA"/>
</dbReference>
<dbReference type="RefSeq" id="WP_380189518.1">
    <property type="nucleotide sequence ID" value="NZ_JBHTBQ010000044.1"/>
</dbReference>
<name>A0ABW2R1R4_9NEIS</name>
<comment type="caution">
    <text evidence="2">The sequence shown here is derived from an EMBL/GenBank/DDBJ whole genome shotgun (WGS) entry which is preliminary data.</text>
</comment>